<dbReference type="EMBL" id="UXAV01000008">
    <property type="protein sequence ID" value="VDC18095.1"/>
    <property type="molecule type" value="Genomic_DNA"/>
</dbReference>
<dbReference type="AlphaFoldDB" id="A0A3P5WF61"/>
<reference evidence="2 3" key="1">
    <citation type="submission" date="2018-11" db="EMBL/GenBank/DDBJ databases">
        <authorList>
            <person name="Criscuolo A."/>
        </authorList>
    </citation>
    <scope>NUCLEOTIDE SEQUENCE [LARGE SCALE GENOMIC DNA]</scope>
    <source>
        <strain evidence="2">ATB-66</strain>
    </source>
</reference>
<keyword evidence="3" id="KW-1185">Reference proteome</keyword>
<dbReference type="OrthoDB" id="2885334at2"/>
<gene>
    <name evidence="2" type="ORF">FILTAD_00027</name>
</gene>
<accession>A0A3P5WF61</accession>
<name>A0A3P5WF61_9BACL</name>
<evidence type="ECO:0000256" key="1">
    <source>
        <dbReference type="SAM" id="SignalP"/>
    </source>
</evidence>
<evidence type="ECO:0008006" key="4">
    <source>
        <dbReference type="Google" id="ProtNLM"/>
    </source>
</evidence>
<organism evidence="2 3">
    <name type="scientific">Filibacter tadaridae</name>
    <dbReference type="NCBI Taxonomy" id="2483811"/>
    <lineage>
        <taxon>Bacteria</taxon>
        <taxon>Bacillati</taxon>
        <taxon>Bacillota</taxon>
        <taxon>Bacilli</taxon>
        <taxon>Bacillales</taxon>
        <taxon>Caryophanaceae</taxon>
        <taxon>Filibacter</taxon>
    </lineage>
</organism>
<feature type="chain" id="PRO_5017971649" description="Lumazine-binding domain protein" evidence="1">
    <location>
        <begin position="23"/>
        <end position="125"/>
    </location>
</feature>
<keyword evidence="1" id="KW-0732">Signal</keyword>
<dbReference type="RefSeq" id="WP_124068488.1">
    <property type="nucleotide sequence ID" value="NZ_CBCRXF010000030.1"/>
</dbReference>
<dbReference type="Proteomes" id="UP000270468">
    <property type="component" value="Unassembled WGS sequence"/>
</dbReference>
<proteinExistence type="predicted"/>
<evidence type="ECO:0000313" key="3">
    <source>
        <dbReference type="Proteomes" id="UP000270468"/>
    </source>
</evidence>
<feature type="signal peptide" evidence="1">
    <location>
        <begin position="1"/>
        <end position="22"/>
    </location>
</feature>
<dbReference type="PROSITE" id="PS51257">
    <property type="entry name" value="PROKAR_LIPOPROTEIN"/>
    <property type="match status" value="1"/>
</dbReference>
<sequence length="125" mass="14110">MSKKIPIGLLLLLLLVGCSTEAALTPEMEVEGLLQSYLKALEDNDTTTLVNLSDDLRFPDKKEQLESYLDIDSTVSETRIIELSTISPTEFEATVSLVDDDEQLEFIFPIKQLKNEWKVIVGKDY</sequence>
<protein>
    <recommendedName>
        <fullName evidence="4">Lumazine-binding domain protein</fullName>
    </recommendedName>
</protein>
<evidence type="ECO:0000313" key="2">
    <source>
        <dbReference type="EMBL" id="VDC18095.1"/>
    </source>
</evidence>